<evidence type="ECO:0000313" key="2">
    <source>
        <dbReference type="Proteomes" id="UP001055879"/>
    </source>
</evidence>
<comment type="caution">
    <text evidence="1">The sequence shown here is derived from an EMBL/GenBank/DDBJ whole genome shotgun (WGS) entry which is preliminary data.</text>
</comment>
<reference evidence="1 2" key="2">
    <citation type="journal article" date="2022" name="Mol. Ecol. Resour.">
        <title>The genomes of chicory, endive, great burdock and yacon provide insights into Asteraceae paleo-polyploidization history and plant inulin production.</title>
        <authorList>
            <person name="Fan W."/>
            <person name="Wang S."/>
            <person name="Wang H."/>
            <person name="Wang A."/>
            <person name="Jiang F."/>
            <person name="Liu H."/>
            <person name="Zhao H."/>
            <person name="Xu D."/>
            <person name="Zhang Y."/>
        </authorList>
    </citation>
    <scope>NUCLEOTIDE SEQUENCE [LARGE SCALE GENOMIC DNA]</scope>
    <source>
        <strain evidence="2">cv. Niubang</strain>
    </source>
</reference>
<protein>
    <submittedName>
        <fullName evidence="1">Uncharacterized protein</fullName>
    </submittedName>
</protein>
<dbReference type="EMBL" id="CM042047">
    <property type="protein sequence ID" value="KAI3769925.1"/>
    <property type="molecule type" value="Genomic_DNA"/>
</dbReference>
<organism evidence="1 2">
    <name type="scientific">Arctium lappa</name>
    <name type="common">Greater burdock</name>
    <name type="synonym">Lappa major</name>
    <dbReference type="NCBI Taxonomy" id="4217"/>
    <lineage>
        <taxon>Eukaryota</taxon>
        <taxon>Viridiplantae</taxon>
        <taxon>Streptophyta</taxon>
        <taxon>Embryophyta</taxon>
        <taxon>Tracheophyta</taxon>
        <taxon>Spermatophyta</taxon>
        <taxon>Magnoliopsida</taxon>
        <taxon>eudicotyledons</taxon>
        <taxon>Gunneridae</taxon>
        <taxon>Pentapetalae</taxon>
        <taxon>asterids</taxon>
        <taxon>campanulids</taxon>
        <taxon>Asterales</taxon>
        <taxon>Asteraceae</taxon>
        <taxon>Carduoideae</taxon>
        <taxon>Cardueae</taxon>
        <taxon>Arctiinae</taxon>
        <taxon>Arctium</taxon>
    </lineage>
</organism>
<gene>
    <name evidence="1" type="ORF">L6452_01039</name>
</gene>
<sequence>MYTMGDTPLGVKPGSRSKLASSQGEARSCLRLELESKLNEAHIEVSETREVRVRRRWISSPARGTDWVCRALGNPIPTAIASNQEVVIQ</sequence>
<keyword evidence="2" id="KW-1185">Reference proteome</keyword>
<evidence type="ECO:0000313" key="1">
    <source>
        <dbReference type="EMBL" id="KAI3769925.1"/>
    </source>
</evidence>
<name>A0ACB9FGD7_ARCLA</name>
<accession>A0ACB9FGD7</accession>
<dbReference type="Proteomes" id="UP001055879">
    <property type="component" value="Linkage Group LG01"/>
</dbReference>
<proteinExistence type="predicted"/>
<reference evidence="2" key="1">
    <citation type="journal article" date="2022" name="Mol. Ecol. Resour.">
        <title>The genomes of chicory, endive, great burdock and yacon provide insights into Asteraceae palaeo-polyploidization history and plant inulin production.</title>
        <authorList>
            <person name="Fan W."/>
            <person name="Wang S."/>
            <person name="Wang H."/>
            <person name="Wang A."/>
            <person name="Jiang F."/>
            <person name="Liu H."/>
            <person name="Zhao H."/>
            <person name="Xu D."/>
            <person name="Zhang Y."/>
        </authorList>
    </citation>
    <scope>NUCLEOTIDE SEQUENCE [LARGE SCALE GENOMIC DNA]</scope>
    <source>
        <strain evidence="2">cv. Niubang</strain>
    </source>
</reference>